<gene>
    <name evidence="2" type="ORF">E2C01_079112</name>
</gene>
<dbReference type="Proteomes" id="UP000324222">
    <property type="component" value="Unassembled WGS sequence"/>
</dbReference>
<feature type="transmembrane region" description="Helical" evidence="1">
    <location>
        <begin position="31"/>
        <end position="50"/>
    </location>
</feature>
<keyword evidence="1" id="KW-1133">Transmembrane helix</keyword>
<protein>
    <submittedName>
        <fullName evidence="2">Uncharacterized protein</fullName>
    </submittedName>
</protein>
<sequence length="138" mass="15376">MLPITHPSIPHSKLSSYSTLVTPGNLRQHHLPQPATCFLYVDLFVLWLAIRRIRRACRCLLLLTVTSSLFVAVTAVSAAARIQPAMLLAHRWALHHLFSRPHMLSEESVLRLDAGESLGVPTTIRTLYVLSAVMVSVM</sequence>
<dbReference type="EMBL" id="VSRR010065313">
    <property type="protein sequence ID" value="MPC84374.1"/>
    <property type="molecule type" value="Genomic_DNA"/>
</dbReference>
<keyword evidence="3" id="KW-1185">Reference proteome</keyword>
<reference evidence="2 3" key="1">
    <citation type="submission" date="2019-05" db="EMBL/GenBank/DDBJ databases">
        <title>Another draft genome of Portunus trituberculatus and its Hox gene families provides insights of decapod evolution.</title>
        <authorList>
            <person name="Jeong J.-H."/>
            <person name="Song I."/>
            <person name="Kim S."/>
            <person name="Choi T."/>
            <person name="Kim D."/>
            <person name="Ryu S."/>
            <person name="Kim W."/>
        </authorList>
    </citation>
    <scope>NUCLEOTIDE SEQUENCE [LARGE SCALE GENOMIC DNA]</scope>
    <source>
        <tissue evidence="2">Muscle</tissue>
    </source>
</reference>
<evidence type="ECO:0000256" key="1">
    <source>
        <dbReference type="SAM" id="Phobius"/>
    </source>
</evidence>
<dbReference type="AlphaFoldDB" id="A0A5B7IVZ5"/>
<organism evidence="2 3">
    <name type="scientific">Portunus trituberculatus</name>
    <name type="common">Swimming crab</name>
    <name type="synonym">Neptunus trituberculatus</name>
    <dbReference type="NCBI Taxonomy" id="210409"/>
    <lineage>
        <taxon>Eukaryota</taxon>
        <taxon>Metazoa</taxon>
        <taxon>Ecdysozoa</taxon>
        <taxon>Arthropoda</taxon>
        <taxon>Crustacea</taxon>
        <taxon>Multicrustacea</taxon>
        <taxon>Malacostraca</taxon>
        <taxon>Eumalacostraca</taxon>
        <taxon>Eucarida</taxon>
        <taxon>Decapoda</taxon>
        <taxon>Pleocyemata</taxon>
        <taxon>Brachyura</taxon>
        <taxon>Eubrachyura</taxon>
        <taxon>Portunoidea</taxon>
        <taxon>Portunidae</taxon>
        <taxon>Portuninae</taxon>
        <taxon>Portunus</taxon>
    </lineage>
</organism>
<name>A0A5B7IVZ5_PORTR</name>
<evidence type="ECO:0000313" key="3">
    <source>
        <dbReference type="Proteomes" id="UP000324222"/>
    </source>
</evidence>
<keyword evidence="1" id="KW-0472">Membrane</keyword>
<comment type="caution">
    <text evidence="2">The sequence shown here is derived from an EMBL/GenBank/DDBJ whole genome shotgun (WGS) entry which is preliminary data.</text>
</comment>
<proteinExistence type="predicted"/>
<keyword evidence="1" id="KW-0812">Transmembrane</keyword>
<accession>A0A5B7IVZ5</accession>
<feature type="transmembrane region" description="Helical" evidence="1">
    <location>
        <begin position="59"/>
        <end position="80"/>
    </location>
</feature>
<evidence type="ECO:0000313" key="2">
    <source>
        <dbReference type="EMBL" id="MPC84374.1"/>
    </source>
</evidence>